<accession>A0A6I2F2V8</accession>
<name>A0A6I2F2V8_9MICO</name>
<evidence type="ECO:0000313" key="3">
    <source>
        <dbReference type="EMBL" id="MRG58862.1"/>
    </source>
</evidence>
<feature type="transmembrane region" description="Helical" evidence="1">
    <location>
        <begin position="27"/>
        <end position="50"/>
    </location>
</feature>
<comment type="caution">
    <text evidence="3">The sequence shown here is derived from an EMBL/GenBank/DDBJ whole genome shotgun (WGS) entry which is preliminary data.</text>
</comment>
<dbReference type="RefSeq" id="WP_312854847.1">
    <property type="nucleotide sequence ID" value="NZ_WJIF01000001.1"/>
</dbReference>
<protein>
    <recommendedName>
        <fullName evidence="2">Putative Flp pilus-assembly TadG-like N-terminal domain-containing protein</fullName>
    </recommendedName>
</protein>
<keyword evidence="1" id="KW-0472">Membrane</keyword>
<dbReference type="InterPro" id="IPR028087">
    <property type="entry name" value="Tad_N"/>
</dbReference>
<dbReference type="Proteomes" id="UP000431080">
    <property type="component" value="Unassembled WGS sequence"/>
</dbReference>
<dbReference type="AlphaFoldDB" id="A0A6I2F2V8"/>
<evidence type="ECO:0000313" key="4">
    <source>
        <dbReference type="Proteomes" id="UP000431080"/>
    </source>
</evidence>
<proteinExistence type="predicted"/>
<evidence type="ECO:0000256" key="1">
    <source>
        <dbReference type="SAM" id="Phobius"/>
    </source>
</evidence>
<feature type="domain" description="Putative Flp pilus-assembly TadG-like N-terminal" evidence="2">
    <location>
        <begin position="22"/>
        <end position="66"/>
    </location>
</feature>
<evidence type="ECO:0000259" key="2">
    <source>
        <dbReference type="Pfam" id="PF13400"/>
    </source>
</evidence>
<organism evidence="3 4">
    <name type="scientific">Agromyces agglutinans</name>
    <dbReference type="NCBI Taxonomy" id="2662258"/>
    <lineage>
        <taxon>Bacteria</taxon>
        <taxon>Bacillati</taxon>
        <taxon>Actinomycetota</taxon>
        <taxon>Actinomycetes</taxon>
        <taxon>Micrococcales</taxon>
        <taxon>Microbacteriaceae</taxon>
        <taxon>Agromyces</taxon>
    </lineage>
</organism>
<keyword evidence="1" id="KW-0812">Transmembrane</keyword>
<reference evidence="3 4" key="1">
    <citation type="submission" date="2019-10" db="EMBL/GenBank/DDBJ databases">
        <authorList>
            <person name="Nie G."/>
            <person name="Ming H."/>
            <person name="Yi B."/>
        </authorList>
    </citation>
    <scope>NUCLEOTIDE SEQUENCE [LARGE SCALE GENOMIC DNA]</scope>
    <source>
        <strain evidence="3 4">CFH 90414</strain>
    </source>
</reference>
<sequence>MISGWVREGARRVRHRLNVDTGSTLPLVVFLSVLAIVLIIVVTASTSLYLDRKRLFTLADGAALAGSEAWSLDSIRVDGDAVAFELDDEAVRQSVAEYLADAETGLEGVELVAAASGDGRSATVTLRATWRVPIANDLLPIAVPIEVTSTARSVFH</sequence>
<keyword evidence="4" id="KW-1185">Reference proteome</keyword>
<gene>
    <name evidence="3" type="ORF">GE115_03100</name>
</gene>
<dbReference type="Pfam" id="PF13400">
    <property type="entry name" value="Tad"/>
    <property type="match status" value="1"/>
</dbReference>
<dbReference type="EMBL" id="WJIF01000001">
    <property type="protein sequence ID" value="MRG58862.1"/>
    <property type="molecule type" value="Genomic_DNA"/>
</dbReference>
<keyword evidence="1" id="KW-1133">Transmembrane helix</keyword>